<dbReference type="EMBL" id="CAJOBQ010000306">
    <property type="protein sequence ID" value="CAF4323087.1"/>
    <property type="molecule type" value="Genomic_DNA"/>
</dbReference>
<dbReference type="EMBL" id="CAJNYU010000501">
    <property type="protein sequence ID" value="CAF3366890.1"/>
    <property type="molecule type" value="Genomic_DNA"/>
</dbReference>
<name>A0A820J8U1_9BILA</name>
<evidence type="ECO:0000313" key="6">
    <source>
        <dbReference type="EMBL" id="CAF3680467.1"/>
    </source>
</evidence>
<dbReference type="Proteomes" id="UP000663872">
    <property type="component" value="Unassembled WGS sequence"/>
</dbReference>
<evidence type="ECO:0000313" key="10">
    <source>
        <dbReference type="EMBL" id="CAF4712802.1"/>
    </source>
</evidence>
<evidence type="ECO:0000313" key="2">
    <source>
        <dbReference type="EMBL" id="CAF3353724.1"/>
    </source>
</evidence>
<protein>
    <recommendedName>
        <fullName evidence="14">GIY-YIG domain-containing protein</fullName>
    </recommendedName>
</protein>
<feature type="compositionally biased region" description="Polar residues" evidence="1">
    <location>
        <begin position="132"/>
        <end position="141"/>
    </location>
</feature>
<dbReference type="Proteomes" id="UP000663865">
    <property type="component" value="Unassembled WGS sequence"/>
</dbReference>
<dbReference type="Proteomes" id="UP000663869">
    <property type="component" value="Unassembled WGS sequence"/>
</dbReference>
<dbReference type="EMBL" id="CAJNYV010002263">
    <property type="protein sequence ID" value="CAF3465393.1"/>
    <property type="molecule type" value="Genomic_DNA"/>
</dbReference>
<feature type="compositionally biased region" description="Basic and acidic residues" evidence="1">
    <location>
        <begin position="39"/>
        <end position="54"/>
    </location>
</feature>
<dbReference type="Proteomes" id="UP000663838">
    <property type="component" value="Unassembled WGS sequence"/>
</dbReference>
<evidence type="ECO:0000313" key="4">
    <source>
        <dbReference type="EMBL" id="CAF3465393.1"/>
    </source>
</evidence>
<feature type="compositionally biased region" description="Low complexity" evidence="1">
    <location>
        <begin position="142"/>
        <end position="153"/>
    </location>
</feature>
<evidence type="ECO:0008006" key="14">
    <source>
        <dbReference type="Google" id="ProtNLM"/>
    </source>
</evidence>
<sequence length="173" mass="20146">MMEEFDNIRKIATDNGYPIGFIEAQIRRTLDRYYNQEQNSDKPRSTNKTDEKQKDHICTDIPYYEKSTEKLVQLTQCPPPTISTFFTTKDKIPTSLRSGIVYEITCQDCSSEYIGITIRQVQQRLIEHGQPPDTTNNNEAITQTHNNPQQQNTRPMRTIKPINRYSIDPNVMN</sequence>
<dbReference type="AlphaFoldDB" id="A0A820J8U1"/>
<dbReference type="OrthoDB" id="10063405at2759"/>
<dbReference type="EMBL" id="CAJNXB010004076">
    <property type="protein sequence ID" value="CAF3353724.1"/>
    <property type="molecule type" value="Genomic_DNA"/>
</dbReference>
<gene>
    <name evidence="3" type="ORF">FME351_LOCUS5958</name>
    <name evidence="6" type="ORF">GRG538_LOCUS26982</name>
    <name evidence="7" type="ORF">HFQ381_LOCUS10322</name>
    <name evidence="4" type="ORF">KIK155_LOCUS13410</name>
    <name evidence="5" type="ORF">LUA448_LOCUS23891</name>
    <name evidence="9" type="ORF">QYT958_LOCUS2084</name>
    <name evidence="2" type="ORF">TIS948_LOCUS23519</name>
    <name evidence="11" type="ORF">TOA249_LOCUS22192</name>
    <name evidence="8" type="ORF">TSG867_LOCUS7696</name>
    <name evidence="10" type="ORF">UJA718_LOCUS36831</name>
</gene>
<evidence type="ECO:0000313" key="8">
    <source>
        <dbReference type="EMBL" id="CAF4323087.1"/>
    </source>
</evidence>
<dbReference type="Proteomes" id="UP000663862">
    <property type="component" value="Unassembled WGS sequence"/>
</dbReference>
<dbReference type="Proteomes" id="UP000663873">
    <property type="component" value="Unassembled WGS sequence"/>
</dbReference>
<dbReference type="Proteomes" id="UP000663833">
    <property type="component" value="Unassembled WGS sequence"/>
</dbReference>
<evidence type="ECO:0000313" key="5">
    <source>
        <dbReference type="EMBL" id="CAF3478843.1"/>
    </source>
</evidence>
<accession>A0A820J8U1</accession>
<evidence type="ECO:0000313" key="11">
    <source>
        <dbReference type="EMBL" id="CAF4781730.1"/>
    </source>
</evidence>
<keyword evidence="13" id="KW-1185">Reference proteome</keyword>
<dbReference type="Proteomes" id="UP000663825">
    <property type="component" value="Unassembled WGS sequence"/>
</dbReference>
<dbReference type="EMBL" id="CAJOBO010000565">
    <property type="protein sequence ID" value="CAF4248802.1"/>
    <property type="molecule type" value="Genomic_DNA"/>
</dbReference>
<proteinExistence type="predicted"/>
<dbReference type="EMBL" id="CAJOBR010000130">
    <property type="protein sequence ID" value="CAF4469222.1"/>
    <property type="molecule type" value="Genomic_DNA"/>
</dbReference>
<feature type="region of interest" description="Disordered" evidence="1">
    <location>
        <begin position="35"/>
        <end position="54"/>
    </location>
</feature>
<evidence type="ECO:0000313" key="7">
    <source>
        <dbReference type="EMBL" id="CAF4248802.1"/>
    </source>
</evidence>
<evidence type="ECO:0000313" key="3">
    <source>
        <dbReference type="EMBL" id="CAF3366890.1"/>
    </source>
</evidence>
<dbReference type="Proteomes" id="UP000663848">
    <property type="component" value="Unassembled WGS sequence"/>
</dbReference>
<dbReference type="EMBL" id="CAJOBP010035895">
    <property type="protein sequence ID" value="CAF4712802.1"/>
    <property type="molecule type" value="Genomic_DNA"/>
</dbReference>
<dbReference type="EMBL" id="CAJOBS010001990">
    <property type="protein sequence ID" value="CAF4781730.1"/>
    <property type="molecule type" value="Genomic_DNA"/>
</dbReference>
<organism evidence="8 12">
    <name type="scientific">Rotaria socialis</name>
    <dbReference type="NCBI Taxonomy" id="392032"/>
    <lineage>
        <taxon>Eukaryota</taxon>
        <taxon>Metazoa</taxon>
        <taxon>Spiralia</taxon>
        <taxon>Gnathifera</taxon>
        <taxon>Rotifera</taxon>
        <taxon>Eurotatoria</taxon>
        <taxon>Bdelloidea</taxon>
        <taxon>Philodinida</taxon>
        <taxon>Philodinidae</taxon>
        <taxon>Rotaria</taxon>
    </lineage>
</organism>
<evidence type="ECO:0000313" key="9">
    <source>
        <dbReference type="EMBL" id="CAF4469222.1"/>
    </source>
</evidence>
<dbReference type="EMBL" id="CAJNYT010004685">
    <property type="protein sequence ID" value="CAF3680467.1"/>
    <property type="molecule type" value="Genomic_DNA"/>
</dbReference>
<feature type="region of interest" description="Disordered" evidence="1">
    <location>
        <begin position="131"/>
        <end position="154"/>
    </location>
</feature>
<evidence type="ECO:0000313" key="12">
    <source>
        <dbReference type="Proteomes" id="UP000663862"/>
    </source>
</evidence>
<comment type="caution">
    <text evidence="8">The sequence shown here is derived from an EMBL/GenBank/DDBJ whole genome shotgun (WGS) entry which is preliminary data.</text>
</comment>
<dbReference type="EMBL" id="CAJNYD010003112">
    <property type="protein sequence ID" value="CAF3478843.1"/>
    <property type="molecule type" value="Genomic_DNA"/>
</dbReference>
<evidence type="ECO:0000313" key="13">
    <source>
        <dbReference type="Proteomes" id="UP000663873"/>
    </source>
</evidence>
<dbReference type="Proteomes" id="UP000663851">
    <property type="component" value="Unassembled WGS sequence"/>
</dbReference>
<evidence type="ECO:0000256" key="1">
    <source>
        <dbReference type="SAM" id="MobiDB-lite"/>
    </source>
</evidence>
<reference evidence="8" key="1">
    <citation type="submission" date="2021-02" db="EMBL/GenBank/DDBJ databases">
        <authorList>
            <person name="Nowell W R."/>
        </authorList>
    </citation>
    <scope>NUCLEOTIDE SEQUENCE</scope>
</reference>